<dbReference type="Proteomes" id="UP001161247">
    <property type="component" value="Chromosome 8"/>
</dbReference>
<dbReference type="Gene3D" id="1.10.10.10">
    <property type="entry name" value="Winged helix-like DNA-binding domain superfamily/Winged helix DNA-binding domain"/>
    <property type="match status" value="1"/>
</dbReference>
<evidence type="ECO:0000256" key="3">
    <source>
        <dbReference type="ARBA" id="ARBA00022691"/>
    </source>
</evidence>
<reference evidence="8" key="1">
    <citation type="submission" date="2023-03" db="EMBL/GenBank/DDBJ databases">
        <authorList>
            <person name="Julca I."/>
        </authorList>
    </citation>
    <scope>NUCLEOTIDE SEQUENCE</scope>
</reference>
<keyword evidence="1" id="KW-0489">Methyltransferase</keyword>
<evidence type="ECO:0000256" key="4">
    <source>
        <dbReference type="ARBA" id="ARBA00034481"/>
    </source>
</evidence>
<dbReference type="SUPFAM" id="SSF53335">
    <property type="entry name" value="S-adenosyl-L-methionine-dependent methyltransferases"/>
    <property type="match status" value="1"/>
</dbReference>
<organism evidence="8 9">
    <name type="scientific">Oldenlandia corymbosa var. corymbosa</name>
    <dbReference type="NCBI Taxonomy" id="529605"/>
    <lineage>
        <taxon>Eukaryota</taxon>
        <taxon>Viridiplantae</taxon>
        <taxon>Streptophyta</taxon>
        <taxon>Embryophyta</taxon>
        <taxon>Tracheophyta</taxon>
        <taxon>Spermatophyta</taxon>
        <taxon>Magnoliopsida</taxon>
        <taxon>eudicotyledons</taxon>
        <taxon>Gunneridae</taxon>
        <taxon>Pentapetalae</taxon>
        <taxon>asterids</taxon>
        <taxon>lamiids</taxon>
        <taxon>Gentianales</taxon>
        <taxon>Rubiaceae</taxon>
        <taxon>Rubioideae</taxon>
        <taxon>Spermacoceae</taxon>
        <taxon>Hedyotis-Oldenlandia complex</taxon>
        <taxon>Oldenlandia</taxon>
    </lineage>
</organism>
<gene>
    <name evidence="8" type="ORF">OLC1_LOCUS21441</name>
</gene>
<evidence type="ECO:0000313" key="8">
    <source>
        <dbReference type="EMBL" id="CAI9114797.1"/>
    </source>
</evidence>
<evidence type="ECO:0000256" key="2">
    <source>
        <dbReference type="ARBA" id="ARBA00022679"/>
    </source>
</evidence>
<evidence type="ECO:0000313" key="9">
    <source>
        <dbReference type="Proteomes" id="UP001161247"/>
    </source>
</evidence>
<dbReference type="PROSITE" id="PS51683">
    <property type="entry name" value="SAM_OMT_II"/>
    <property type="match status" value="1"/>
</dbReference>
<dbReference type="Gene3D" id="3.40.50.150">
    <property type="entry name" value="Vaccinia Virus protein VP39"/>
    <property type="match status" value="1"/>
</dbReference>
<dbReference type="InterPro" id="IPR036388">
    <property type="entry name" value="WH-like_DNA-bd_sf"/>
</dbReference>
<dbReference type="InterPro" id="IPR016461">
    <property type="entry name" value="COMT-like"/>
</dbReference>
<dbReference type="InterPro" id="IPR001077">
    <property type="entry name" value="COMT_C"/>
</dbReference>
<sequence length="356" mass="39326">MNGLPVDQQETLLSLYWRCGSTLDSVCAAALELNLFEIISKAGGELSAAEIASHLPTQNEQAPEIIDRMLHLLAAHSIVKCTVVHHDGDDDSVTRLYGLTPLSMCFLPDKEGISRAPLAALFNDRAFLDSWKYLKDAVLEGGSPFQKANNGVGLFEYMGKNSRFAQIFDGAMQKTSTNFTREVLQHYKGFENLKEIVDVGGGIGSTLNMIISKYPGIKGINFDLPHVIEKAPIWPSVEHVQGDMFQSVPKGETIVIMRVLHNWSDEKCVKVLKNCLDVLPDFGKVIVIEMIPSESSETNISSRVALSCDMIMFALTQGGKGRSQREFEALAKKAGFESSKLACRTQELCVLEFYKN</sequence>
<keyword evidence="3" id="KW-0949">S-adenosyl-L-methionine</keyword>
<evidence type="ECO:0000256" key="5">
    <source>
        <dbReference type="PIRSR" id="PIRSR005739-1"/>
    </source>
</evidence>
<keyword evidence="2" id="KW-0808">Transferase</keyword>
<dbReference type="AlphaFoldDB" id="A0AAV1E5T2"/>
<dbReference type="GO" id="GO:0032259">
    <property type="term" value="P:methylation"/>
    <property type="evidence" value="ECO:0007669"/>
    <property type="project" value="UniProtKB-KW"/>
</dbReference>
<name>A0AAV1E5T2_OLDCO</name>
<dbReference type="CDD" id="cd02440">
    <property type="entry name" value="AdoMet_MTases"/>
    <property type="match status" value="1"/>
</dbReference>
<dbReference type="InterPro" id="IPR029063">
    <property type="entry name" value="SAM-dependent_MTases_sf"/>
</dbReference>
<dbReference type="Pfam" id="PF08100">
    <property type="entry name" value="Dimerisation"/>
    <property type="match status" value="1"/>
</dbReference>
<feature type="domain" description="O-methyltransferase C-terminal" evidence="6">
    <location>
        <begin position="131"/>
        <end position="337"/>
    </location>
</feature>
<protein>
    <submittedName>
        <fullName evidence="8">OLC1v1015599C1</fullName>
    </submittedName>
</protein>
<dbReference type="GO" id="GO:0009813">
    <property type="term" value="P:flavonoid biosynthetic process"/>
    <property type="evidence" value="ECO:0007669"/>
    <property type="project" value="UniProtKB-ARBA"/>
</dbReference>
<dbReference type="InterPro" id="IPR036390">
    <property type="entry name" value="WH_DNA-bd_sf"/>
</dbReference>
<feature type="active site" description="Proton acceptor" evidence="5">
    <location>
        <position position="261"/>
    </location>
</feature>
<dbReference type="PIRSF" id="PIRSF005739">
    <property type="entry name" value="O-mtase"/>
    <property type="match status" value="1"/>
</dbReference>
<evidence type="ECO:0000256" key="1">
    <source>
        <dbReference type="ARBA" id="ARBA00022603"/>
    </source>
</evidence>
<feature type="domain" description="O-methyltransferase dimerisation" evidence="7">
    <location>
        <begin position="25"/>
        <end position="108"/>
    </location>
</feature>
<accession>A0AAV1E5T2</accession>
<evidence type="ECO:0000259" key="6">
    <source>
        <dbReference type="Pfam" id="PF00891"/>
    </source>
</evidence>
<dbReference type="PANTHER" id="PTHR11746">
    <property type="entry name" value="O-METHYLTRANSFERASE"/>
    <property type="match status" value="1"/>
</dbReference>
<dbReference type="InterPro" id="IPR012967">
    <property type="entry name" value="COMT_dimerisation"/>
</dbReference>
<dbReference type="GO" id="GO:0008757">
    <property type="term" value="F:S-adenosylmethionine-dependent methyltransferase activity"/>
    <property type="evidence" value="ECO:0007669"/>
    <property type="project" value="UniProtKB-ARBA"/>
</dbReference>
<dbReference type="FunFam" id="1.10.10.10:FF:000357">
    <property type="entry name" value="Caffeic acid 3-O-methyltransferase"/>
    <property type="match status" value="1"/>
</dbReference>
<dbReference type="SUPFAM" id="SSF46785">
    <property type="entry name" value="Winged helix' DNA-binding domain"/>
    <property type="match status" value="1"/>
</dbReference>
<proteinExistence type="inferred from homology"/>
<evidence type="ECO:0000259" key="7">
    <source>
        <dbReference type="Pfam" id="PF08100"/>
    </source>
</evidence>
<comment type="similarity">
    <text evidence="4">Belongs to the class I-like SAM-binding methyltransferase superfamily. Cation-independent O-methyltransferase family. COMT subfamily.</text>
</comment>
<keyword evidence="9" id="KW-1185">Reference proteome</keyword>
<dbReference type="GO" id="GO:0046983">
    <property type="term" value="F:protein dimerization activity"/>
    <property type="evidence" value="ECO:0007669"/>
    <property type="project" value="InterPro"/>
</dbReference>
<dbReference type="EMBL" id="OX459125">
    <property type="protein sequence ID" value="CAI9114797.1"/>
    <property type="molecule type" value="Genomic_DNA"/>
</dbReference>
<dbReference type="GO" id="GO:0008171">
    <property type="term" value="F:O-methyltransferase activity"/>
    <property type="evidence" value="ECO:0007669"/>
    <property type="project" value="InterPro"/>
</dbReference>
<dbReference type="Pfam" id="PF00891">
    <property type="entry name" value="Methyltransf_2"/>
    <property type="match status" value="1"/>
</dbReference>